<dbReference type="GO" id="GO:0006357">
    <property type="term" value="P:regulation of transcription by RNA polymerase II"/>
    <property type="evidence" value="ECO:0007669"/>
    <property type="project" value="TreeGrafter"/>
</dbReference>
<evidence type="ECO:0000256" key="8">
    <source>
        <dbReference type="ARBA" id="ARBA00023242"/>
    </source>
</evidence>
<evidence type="ECO:0000256" key="4">
    <source>
        <dbReference type="ARBA" id="ARBA00022490"/>
    </source>
</evidence>
<sequence>MEGRGPYHIYDPGGGSEENGSTALERLVEENTRLKEKMQGIKSIGELLEESQVEASKLRQKAEDLVKDNKMLIGSPSLEELVETGAVGPDPSFTRAGPGSAQTDVEARKSPPSGSSSEFEIVAIEAQGFPQESRRAELEQPPNEDANLLPQLQQLENTLSGCAKEASKDQVFVRMGYMASELKRLASKVHKNEQRTSFLQTLCETLHNENKELRTKLEHDLEQRNQALEKLRCENQELRRMVTLSSQDSGKREAAEQQQQSGAMVEKAPGREELEAKEKKVKILEHQRRELLEVNKQWDQHFRSMKQKYEQKVTDLHQELAEARRAVTELESEREQKQRDFDRKLLLAKSRIETEEAKKERLAMEVRDLQQRMRFLQEQLAPVTRQREYQEKEIQRLNKALEEALNVQASSPPIFAMEPVGKLPQQELLTQNELLKQQVKIFEEDFQRERSDRERMNEEKEELKQQLEKLQKQLVLSNNQLRASKDDCQREKEEKEKLKKLLKQHKQASGERLHPEPGPGPLGPACPMYQYQYSPPMAHPVYHGYDEWQQIRYPPAMPGEHTQGQNFHHFPPPHGSHPGNSMSLFHLLLQPEYPWRPPCAMARSQNAQPVAGVKPVPK</sequence>
<comment type="subcellular location">
    <subcellularLocation>
        <location evidence="2">Cytoplasm</location>
    </subcellularLocation>
    <subcellularLocation>
        <location evidence="1">Nucleus</location>
    </subcellularLocation>
</comment>
<feature type="compositionally biased region" description="Basic and acidic residues" evidence="14">
    <location>
        <begin position="483"/>
        <end position="499"/>
    </location>
</feature>
<accession>A0A7K5VA55</accession>
<name>A0A7K5VA55_9CORV</name>
<keyword evidence="7" id="KW-0395">Inflammatory response</keyword>
<dbReference type="PANTHER" id="PTHR31882:SF3">
    <property type="entry name" value="TNFAIP3-INTERACTING PROTEIN 1"/>
    <property type="match status" value="1"/>
</dbReference>
<keyword evidence="17" id="KW-1185">Reference proteome</keyword>
<keyword evidence="5" id="KW-0597">Phosphoprotein</keyword>
<dbReference type="GO" id="GO:0051019">
    <property type="term" value="F:mitogen-activated protein kinase binding"/>
    <property type="evidence" value="ECO:0007669"/>
    <property type="project" value="TreeGrafter"/>
</dbReference>
<evidence type="ECO:0000256" key="6">
    <source>
        <dbReference type="ARBA" id="ARBA00023054"/>
    </source>
</evidence>
<dbReference type="Gene3D" id="1.20.5.990">
    <property type="entry name" value="Nemo cc2-lz domain - 1d5 darpin complex"/>
    <property type="match status" value="1"/>
</dbReference>
<comment type="caution">
    <text evidence="16">The sequence shown here is derived from an EMBL/GenBank/DDBJ whole genome shotgun (WGS) entry which is preliminary data.</text>
</comment>
<feature type="coiled-coil region" evidence="13">
    <location>
        <begin position="24"/>
        <end position="68"/>
    </location>
</feature>
<dbReference type="Pfam" id="PF16516">
    <property type="entry name" value="CC2-LZ"/>
    <property type="match status" value="1"/>
</dbReference>
<feature type="region of interest" description="Disordered" evidence="14">
    <location>
        <begin position="481"/>
        <end position="520"/>
    </location>
</feature>
<evidence type="ECO:0000256" key="5">
    <source>
        <dbReference type="ARBA" id="ARBA00022553"/>
    </source>
</evidence>
<dbReference type="FunFam" id="1.20.5.990:FF:000001">
    <property type="entry name" value="TNFAIP3 interacting protein 1"/>
    <property type="match status" value="1"/>
</dbReference>
<feature type="region of interest" description="Disordered" evidence="14">
    <location>
        <begin position="243"/>
        <end position="274"/>
    </location>
</feature>
<evidence type="ECO:0000256" key="14">
    <source>
        <dbReference type="SAM" id="MobiDB-lite"/>
    </source>
</evidence>
<dbReference type="GO" id="GO:0043124">
    <property type="term" value="P:negative regulation of canonical NF-kappaB signal transduction"/>
    <property type="evidence" value="ECO:0007669"/>
    <property type="project" value="UniProtKB-ARBA"/>
</dbReference>
<evidence type="ECO:0000256" key="3">
    <source>
        <dbReference type="ARBA" id="ARBA00022481"/>
    </source>
</evidence>
<evidence type="ECO:0000313" key="16">
    <source>
        <dbReference type="EMBL" id="NWU24995.1"/>
    </source>
</evidence>
<evidence type="ECO:0000256" key="12">
    <source>
        <dbReference type="ARBA" id="ARBA00081786"/>
    </source>
</evidence>
<dbReference type="AlphaFoldDB" id="A0A7K5VA55"/>
<dbReference type="InterPro" id="IPR032419">
    <property type="entry name" value="CC2-LZ_dom"/>
</dbReference>
<dbReference type="Proteomes" id="UP000584415">
    <property type="component" value="Unassembled WGS sequence"/>
</dbReference>
<gene>
    <name evidence="16" type="primary">Tnip1</name>
    <name evidence="16" type="ORF">DYACAS_R07369</name>
</gene>
<dbReference type="GO" id="GO:0010604">
    <property type="term" value="P:positive regulation of macromolecule metabolic process"/>
    <property type="evidence" value="ECO:0007669"/>
    <property type="project" value="UniProtKB-ARBA"/>
</dbReference>
<evidence type="ECO:0000256" key="2">
    <source>
        <dbReference type="ARBA" id="ARBA00004496"/>
    </source>
</evidence>
<evidence type="ECO:0000256" key="1">
    <source>
        <dbReference type="ARBA" id="ARBA00004123"/>
    </source>
</evidence>
<feature type="non-terminal residue" evidence="16">
    <location>
        <position position="1"/>
    </location>
</feature>
<feature type="domain" description="NF-kappa-B essential modulator NEMO CC2-LZ" evidence="15">
    <location>
        <begin position="387"/>
        <end position="474"/>
    </location>
</feature>
<dbReference type="GO" id="GO:0071222">
    <property type="term" value="P:cellular response to lipopolysaccharide"/>
    <property type="evidence" value="ECO:0007669"/>
    <property type="project" value="TreeGrafter"/>
</dbReference>
<evidence type="ECO:0000256" key="13">
    <source>
        <dbReference type="SAM" id="Coils"/>
    </source>
</evidence>
<reference evidence="16 17" key="1">
    <citation type="submission" date="2019-09" db="EMBL/GenBank/DDBJ databases">
        <title>Bird 10,000 Genomes (B10K) Project - Family phase.</title>
        <authorList>
            <person name="Zhang G."/>
        </authorList>
    </citation>
    <scope>NUCLEOTIDE SEQUENCE [LARGE SCALE GENOMIC DNA]</scope>
    <source>
        <strain evidence="16">B10K-DU-001-71</strain>
        <tissue evidence="16">Muscle</tissue>
    </source>
</reference>
<dbReference type="GO" id="GO:0005634">
    <property type="term" value="C:nucleus"/>
    <property type="evidence" value="ECO:0007669"/>
    <property type="project" value="UniProtKB-SubCell"/>
</dbReference>
<evidence type="ECO:0000256" key="10">
    <source>
        <dbReference type="ARBA" id="ARBA00075165"/>
    </source>
</evidence>
<feature type="non-terminal residue" evidence="16">
    <location>
        <position position="618"/>
    </location>
</feature>
<dbReference type="GO" id="GO:0006954">
    <property type="term" value="P:inflammatory response"/>
    <property type="evidence" value="ECO:0007669"/>
    <property type="project" value="UniProtKB-KW"/>
</dbReference>
<organism evidence="16 17">
    <name type="scientific">Platysteira castanea</name>
    <dbReference type="NCBI Taxonomy" id="1160851"/>
    <lineage>
        <taxon>Eukaryota</taxon>
        <taxon>Metazoa</taxon>
        <taxon>Chordata</taxon>
        <taxon>Craniata</taxon>
        <taxon>Vertebrata</taxon>
        <taxon>Euteleostomi</taxon>
        <taxon>Archelosauria</taxon>
        <taxon>Archosauria</taxon>
        <taxon>Dinosauria</taxon>
        <taxon>Saurischia</taxon>
        <taxon>Theropoda</taxon>
        <taxon>Coelurosauria</taxon>
        <taxon>Aves</taxon>
        <taxon>Neognathae</taxon>
        <taxon>Neoaves</taxon>
        <taxon>Telluraves</taxon>
        <taxon>Australaves</taxon>
        <taxon>Passeriformes</taxon>
        <taxon>Corvoidea</taxon>
        <taxon>Platysteiridae</taxon>
        <taxon>Platysteira</taxon>
    </lineage>
</organism>
<evidence type="ECO:0000256" key="7">
    <source>
        <dbReference type="ARBA" id="ARBA00023198"/>
    </source>
</evidence>
<evidence type="ECO:0000259" key="15">
    <source>
        <dbReference type="Pfam" id="PF16516"/>
    </source>
</evidence>
<dbReference type="PANTHER" id="PTHR31882">
    <property type="entry name" value="TNFAIP3-INTERACTING PROTEIN COILED COIL FAMILY MEMBER"/>
    <property type="match status" value="1"/>
</dbReference>
<feature type="region of interest" description="Disordered" evidence="14">
    <location>
        <begin position="83"/>
        <end position="117"/>
    </location>
</feature>
<keyword evidence="6 13" id="KW-0175">Coiled coil</keyword>
<keyword evidence="3" id="KW-0488">Methylation</keyword>
<protein>
    <recommendedName>
        <fullName evidence="9">TNFAIP3-interacting protein 1</fullName>
    </recommendedName>
    <alternativeName>
        <fullName evidence="11">A20-binding inhibitor of NF-kappa-B activation 1</fullName>
    </alternativeName>
    <alternativeName>
        <fullName evidence="12">Nef-associated factor 1</fullName>
    </alternativeName>
    <alternativeName>
        <fullName evidence="10">Virion-associated nuclear shuttling protein</fullName>
    </alternativeName>
</protein>
<evidence type="ECO:0000256" key="11">
    <source>
        <dbReference type="ARBA" id="ARBA00079468"/>
    </source>
</evidence>
<keyword evidence="8" id="KW-0539">Nucleus</keyword>
<dbReference type="GO" id="GO:0005737">
    <property type="term" value="C:cytoplasm"/>
    <property type="evidence" value="ECO:0007669"/>
    <property type="project" value="UniProtKB-SubCell"/>
</dbReference>
<dbReference type="EMBL" id="VYXC01006019">
    <property type="protein sequence ID" value="NWU24995.1"/>
    <property type="molecule type" value="Genomic_DNA"/>
</dbReference>
<proteinExistence type="predicted"/>
<evidence type="ECO:0000313" key="17">
    <source>
        <dbReference type="Proteomes" id="UP000584415"/>
    </source>
</evidence>
<dbReference type="GO" id="GO:0070373">
    <property type="term" value="P:negative regulation of ERK1 and ERK2 cascade"/>
    <property type="evidence" value="ECO:0007669"/>
    <property type="project" value="TreeGrafter"/>
</dbReference>
<evidence type="ECO:0000256" key="9">
    <source>
        <dbReference type="ARBA" id="ARBA00073021"/>
    </source>
</evidence>
<feature type="region of interest" description="Disordered" evidence="14">
    <location>
        <begin position="1"/>
        <end position="22"/>
    </location>
</feature>
<keyword evidence="4" id="KW-0963">Cytoplasm</keyword>